<organism evidence="1 2">
    <name type="scientific">[Candida] jaroonii</name>
    <dbReference type="NCBI Taxonomy" id="467808"/>
    <lineage>
        <taxon>Eukaryota</taxon>
        <taxon>Fungi</taxon>
        <taxon>Dikarya</taxon>
        <taxon>Ascomycota</taxon>
        <taxon>Saccharomycotina</taxon>
        <taxon>Pichiomycetes</taxon>
        <taxon>Debaryomycetaceae</taxon>
        <taxon>Yamadazyma</taxon>
    </lineage>
</organism>
<keyword evidence="1" id="KW-0647">Proteasome</keyword>
<evidence type="ECO:0000313" key="1">
    <source>
        <dbReference type="EMBL" id="CAH6718728.1"/>
    </source>
</evidence>
<sequence>MSLQALTTELYKSFDGEDYDKCSKILVPIKIELIKHNLLVPIYNNTKSEEQINDLKITQKILEIGALSSLLLNEYEGFENYFSQLKPFYTNNKIHAKKEHNTNCTKIISLNLIYLLSQGLISKFHIELENLSYYQQFDIENDKYLQFPINLEKSLMEGNYIKIWKLLNNEDNLPCKEFKIFIDTLMNALRFEIAKSLEKSYTSIPINNCKNLLYIPQEESDSNFKQLIDELQMNWTFEKGYVYFNSDDNDEMNVDNSNKIISDVLHYADQIESII</sequence>
<reference evidence="1" key="1">
    <citation type="submission" date="2022-06" db="EMBL/GenBank/DDBJ databases">
        <authorList>
            <person name="Legras J.-L."/>
            <person name="Devillers H."/>
            <person name="Grondin C."/>
        </authorList>
    </citation>
    <scope>NUCLEOTIDE SEQUENCE</scope>
    <source>
        <strain evidence="1">CLIB 1444</strain>
    </source>
</reference>
<gene>
    <name evidence="1" type="ORF">CLIB1444_01S13212</name>
</gene>
<evidence type="ECO:0000313" key="2">
    <source>
        <dbReference type="Proteomes" id="UP001152531"/>
    </source>
</evidence>
<dbReference type="Proteomes" id="UP001152531">
    <property type="component" value="Unassembled WGS sequence"/>
</dbReference>
<protein>
    <submittedName>
        <fullName evidence="1">26S proteasome regulatory subunit Rpn12p</fullName>
    </submittedName>
</protein>
<dbReference type="EMBL" id="CALSDN010000001">
    <property type="protein sequence ID" value="CAH6718728.1"/>
    <property type="molecule type" value="Genomic_DNA"/>
</dbReference>
<keyword evidence="2" id="KW-1185">Reference proteome</keyword>
<comment type="caution">
    <text evidence="1">The sequence shown here is derived from an EMBL/GenBank/DDBJ whole genome shotgun (WGS) entry which is preliminary data.</text>
</comment>
<accession>A0ACA9Y1B2</accession>
<name>A0ACA9Y1B2_9ASCO</name>
<proteinExistence type="predicted"/>